<keyword evidence="8 17" id="KW-0521">NADP</keyword>
<dbReference type="PANTHER" id="PTHR12592:SF0">
    <property type="entry name" value="ATP-DEPENDENT (S)-NAD(P)H-HYDRATE DEHYDRATASE"/>
    <property type="match status" value="1"/>
</dbReference>
<evidence type="ECO:0000256" key="14">
    <source>
        <dbReference type="ARBA" id="ARBA00025153"/>
    </source>
</evidence>
<feature type="domain" description="YjeF C-terminal" evidence="20">
    <location>
        <begin position="223"/>
        <end position="489"/>
    </location>
</feature>
<comment type="cofactor">
    <cofactor evidence="17">
        <name>Mg(2+)</name>
        <dbReference type="ChEBI" id="CHEBI:18420"/>
    </cofactor>
</comment>
<accession>A0A3N3DX58</accession>
<feature type="binding site" evidence="17">
    <location>
        <position position="429"/>
    </location>
    <ligand>
        <name>AMP</name>
        <dbReference type="ChEBI" id="CHEBI:456215"/>
    </ligand>
</feature>
<dbReference type="PIRSF" id="PIRSF017184">
    <property type="entry name" value="Nnr"/>
    <property type="match status" value="1"/>
</dbReference>
<evidence type="ECO:0000256" key="5">
    <source>
        <dbReference type="ARBA" id="ARBA00022723"/>
    </source>
</evidence>
<keyword evidence="10 17" id="KW-0520">NAD</keyword>
<comment type="similarity">
    <text evidence="3 19">In the N-terminal section; belongs to the NnrE/AIBP family.</text>
</comment>
<comment type="cofactor">
    <cofactor evidence="18 19">
        <name>K(+)</name>
        <dbReference type="ChEBI" id="CHEBI:29103"/>
    </cofactor>
    <text evidence="18 19">Binds 1 potassium ion per subunit.</text>
</comment>
<evidence type="ECO:0000256" key="13">
    <source>
        <dbReference type="ARBA" id="ARBA00023268"/>
    </source>
</evidence>
<evidence type="ECO:0000259" key="21">
    <source>
        <dbReference type="PROSITE" id="PS51385"/>
    </source>
</evidence>
<comment type="caution">
    <text evidence="18">Lacks conserved residue(s) required for the propagation of feature annotation.</text>
</comment>
<dbReference type="PANTHER" id="PTHR12592">
    <property type="entry name" value="ATP-DEPENDENT (S)-NAD(P)H-HYDRATE DEHYDRATASE FAMILY MEMBER"/>
    <property type="match status" value="1"/>
</dbReference>
<dbReference type="GO" id="GO:0052855">
    <property type="term" value="F:ADP-dependent NAD(P)H-hydrate dehydratase activity"/>
    <property type="evidence" value="ECO:0007669"/>
    <property type="project" value="UniProtKB-UniRule"/>
</dbReference>
<dbReference type="Pfam" id="PF01256">
    <property type="entry name" value="Carb_kinase"/>
    <property type="match status" value="1"/>
</dbReference>
<comment type="function">
    <text evidence="18">Catalyzes the epimerization of the S- and R-forms of NAD(P)HX, a damaged form of NAD(P)H that is a result of enzymatic or heat-dependent hydration. This is a prerequisite for the S-specific NAD(P)H-hydrate dehydratase to allow the repair of both epimers of NAD(P)HX.</text>
</comment>
<keyword evidence="5 18" id="KW-0479">Metal-binding</keyword>
<feature type="binding site" evidence="18">
    <location>
        <position position="160"/>
    </location>
    <ligand>
        <name>K(+)</name>
        <dbReference type="ChEBI" id="CHEBI:29103"/>
    </ligand>
</feature>
<comment type="catalytic activity">
    <reaction evidence="2 18 19">
        <text>(6R)-NADPHX = (6S)-NADPHX</text>
        <dbReference type="Rhea" id="RHEA:32227"/>
        <dbReference type="ChEBI" id="CHEBI:64076"/>
        <dbReference type="ChEBI" id="CHEBI:64077"/>
        <dbReference type="EC" id="5.1.99.6"/>
    </reaction>
</comment>
<dbReference type="InterPro" id="IPR029056">
    <property type="entry name" value="Ribokinase-like"/>
</dbReference>
<dbReference type="InterPro" id="IPR000631">
    <property type="entry name" value="CARKD"/>
</dbReference>
<evidence type="ECO:0000256" key="19">
    <source>
        <dbReference type="PIRNR" id="PIRNR017184"/>
    </source>
</evidence>
<feature type="binding site" evidence="17">
    <location>
        <begin position="401"/>
        <end position="405"/>
    </location>
    <ligand>
        <name>AMP</name>
        <dbReference type="ChEBI" id="CHEBI:456215"/>
    </ligand>
</feature>
<dbReference type="NCBIfam" id="TIGR00196">
    <property type="entry name" value="yjeF_cterm"/>
    <property type="match status" value="1"/>
</dbReference>
<dbReference type="SUPFAM" id="SSF53613">
    <property type="entry name" value="Ribokinase-like"/>
    <property type="match status" value="1"/>
</dbReference>
<dbReference type="EC" id="4.2.1.136" evidence="19"/>
<dbReference type="CDD" id="cd01171">
    <property type="entry name" value="YXKO-related"/>
    <property type="match status" value="1"/>
</dbReference>
<keyword evidence="6 17" id="KW-0547">Nucleotide-binding</keyword>
<dbReference type="SUPFAM" id="SSF64153">
    <property type="entry name" value="YjeF N-terminal domain-like"/>
    <property type="match status" value="1"/>
</dbReference>
<comment type="similarity">
    <text evidence="18">Belongs to the NnrE/AIBP family.</text>
</comment>
<sequence length="490" mass="51344">MYQPTPLYRAEQVKHGEVLAAREAGLEMYQLMLSAGQAVFDLLLQEYGEKHKILVLCGGGNNGGDGYVVAKLAMQKGITVGVRALKSPDSLQGDALRAYQDYLDAGGTLDASGADMHDYEVIIDAMQGTGLTGGVRGDIADAIVRVNQANRPVIAVDVPSGLCSDTGAVLGDCVEAQHTVTFIGVKRGLVTGQARLYVGELHFSGLGVEQEFATGNQPDCFWDNPRLLSLLKPRNPCSHKGSLGKALLIGGDYGMGGAALIASRACLKAGAGLTACLTDERNIHAGLVASPEVMYAPWEEQFIESRLLWCRAIALGPGLGESELARELFKRVSAVSKPKVLDADGLSLLATQPNHDDNRIITPHPGEAAKLLGSSISQVESDRYQAVKELQTRYGGVVVLKGAGTIVCDGSQSYVCGAGNAGMATGGMGDALTGVLVALLAQGIEINLAARIGVMVHSHAADLNVSKFGTVGLSASDVVNTVRKVFMLSV</sequence>
<dbReference type="EC" id="5.1.99.6" evidence="19"/>
<comment type="function">
    <text evidence="14 19">Bifunctional enzyme that catalyzes the epimerization of the S- and R-forms of NAD(P)HX and the dehydration of the S-form of NAD(P)HX at the expense of ADP, which is converted to AMP. This allows the repair of both epimers of NAD(P)HX, a damaged form of NAD(P)H that is a result of enzymatic or heat-dependent hydration.</text>
</comment>
<comment type="catalytic activity">
    <reaction evidence="16 17 19">
        <text>(6S)-NADPHX + ADP = AMP + phosphate + NADPH + H(+)</text>
        <dbReference type="Rhea" id="RHEA:32235"/>
        <dbReference type="ChEBI" id="CHEBI:15378"/>
        <dbReference type="ChEBI" id="CHEBI:43474"/>
        <dbReference type="ChEBI" id="CHEBI:57783"/>
        <dbReference type="ChEBI" id="CHEBI:64076"/>
        <dbReference type="ChEBI" id="CHEBI:456215"/>
        <dbReference type="ChEBI" id="CHEBI:456216"/>
        <dbReference type="EC" id="4.2.1.136"/>
    </reaction>
</comment>
<comment type="catalytic activity">
    <reaction evidence="1 18 19">
        <text>(6R)-NADHX = (6S)-NADHX</text>
        <dbReference type="Rhea" id="RHEA:32215"/>
        <dbReference type="ChEBI" id="CHEBI:64074"/>
        <dbReference type="ChEBI" id="CHEBI:64075"/>
        <dbReference type="EC" id="5.1.99.6"/>
    </reaction>
</comment>
<feature type="binding site" evidence="17">
    <location>
        <position position="318"/>
    </location>
    <ligand>
        <name>(6S)-NADPHX</name>
        <dbReference type="ChEBI" id="CHEBI:64076"/>
    </ligand>
</feature>
<evidence type="ECO:0000256" key="4">
    <source>
        <dbReference type="ARBA" id="ARBA00009524"/>
    </source>
</evidence>
<evidence type="ECO:0000313" key="23">
    <source>
        <dbReference type="Proteomes" id="UP000278792"/>
    </source>
</evidence>
<evidence type="ECO:0000256" key="16">
    <source>
        <dbReference type="ARBA" id="ARBA00049209"/>
    </source>
</evidence>
<evidence type="ECO:0000256" key="18">
    <source>
        <dbReference type="HAMAP-Rule" id="MF_01966"/>
    </source>
</evidence>
<keyword evidence="9 18" id="KW-0630">Potassium</keyword>
<dbReference type="GO" id="GO:0046872">
    <property type="term" value="F:metal ion binding"/>
    <property type="evidence" value="ECO:0007669"/>
    <property type="project" value="UniProtKB-UniRule"/>
</dbReference>
<comment type="subunit">
    <text evidence="17">Homotetramer.</text>
</comment>
<feature type="binding site" evidence="18">
    <location>
        <position position="124"/>
    </location>
    <ligand>
        <name>K(+)</name>
        <dbReference type="ChEBI" id="CHEBI:29103"/>
    </ligand>
</feature>
<evidence type="ECO:0000256" key="11">
    <source>
        <dbReference type="ARBA" id="ARBA00023235"/>
    </source>
</evidence>
<feature type="binding site" evidence="18">
    <location>
        <begin position="61"/>
        <end position="65"/>
    </location>
    <ligand>
        <name>(6S)-NADPHX</name>
        <dbReference type="ChEBI" id="CHEBI:64076"/>
    </ligand>
</feature>
<dbReference type="FunFam" id="3.40.50.10260:FF:000003">
    <property type="entry name" value="Multifunctional fusion protein"/>
    <property type="match status" value="1"/>
</dbReference>
<evidence type="ECO:0000256" key="1">
    <source>
        <dbReference type="ARBA" id="ARBA00000013"/>
    </source>
</evidence>
<dbReference type="HAMAP" id="MF_01965">
    <property type="entry name" value="NADHX_dehydratase"/>
    <property type="match status" value="1"/>
</dbReference>
<dbReference type="EMBL" id="RKIK01000052">
    <property type="protein sequence ID" value="ROV59087.1"/>
    <property type="molecule type" value="Genomic_DNA"/>
</dbReference>
<dbReference type="PROSITE" id="PS51383">
    <property type="entry name" value="YJEF_C_3"/>
    <property type="match status" value="1"/>
</dbReference>
<dbReference type="PROSITE" id="PS51385">
    <property type="entry name" value="YJEF_N"/>
    <property type="match status" value="1"/>
</dbReference>
<keyword evidence="12 17" id="KW-0456">Lyase</keyword>
<comment type="function">
    <text evidence="17">Catalyzes the dehydration of the S-form of NAD(P)HX at the expense of ADP, which is converted to AMP. Together with NAD(P)HX epimerase, which catalyzes the epimerization of the S- and R-forms, the enzyme allows the repair of both epimers of NAD(P)HX, a damaged form of NAD(P)H that is a result of enzymatic or heat-dependent hydration.</text>
</comment>
<keyword evidence="13" id="KW-0511">Multifunctional enzyme</keyword>
<dbReference type="GO" id="GO:0005524">
    <property type="term" value="F:ATP binding"/>
    <property type="evidence" value="ECO:0007669"/>
    <property type="project" value="UniProtKB-UniRule"/>
</dbReference>
<evidence type="ECO:0000256" key="6">
    <source>
        <dbReference type="ARBA" id="ARBA00022741"/>
    </source>
</evidence>
<dbReference type="InterPro" id="IPR004443">
    <property type="entry name" value="YjeF_N_dom"/>
</dbReference>
<evidence type="ECO:0000256" key="10">
    <source>
        <dbReference type="ARBA" id="ARBA00023027"/>
    </source>
</evidence>
<comment type="similarity">
    <text evidence="17">Belongs to the NnrD/CARKD family.</text>
</comment>
<comment type="similarity">
    <text evidence="4 19">In the C-terminal section; belongs to the NnrD/CARKD family.</text>
</comment>
<dbReference type="InterPro" id="IPR036652">
    <property type="entry name" value="YjeF_N_dom_sf"/>
</dbReference>
<evidence type="ECO:0000256" key="3">
    <source>
        <dbReference type="ARBA" id="ARBA00006001"/>
    </source>
</evidence>
<feature type="binding site" evidence="18">
    <location>
        <position position="157"/>
    </location>
    <ligand>
        <name>(6S)-NADPHX</name>
        <dbReference type="ChEBI" id="CHEBI:64076"/>
    </ligand>
</feature>
<comment type="catalytic activity">
    <reaction evidence="15 17 19">
        <text>(6S)-NADHX + ADP = AMP + phosphate + NADH + H(+)</text>
        <dbReference type="Rhea" id="RHEA:32223"/>
        <dbReference type="ChEBI" id="CHEBI:15378"/>
        <dbReference type="ChEBI" id="CHEBI:43474"/>
        <dbReference type="ChEBI" id="CHEBI:57945"/>
        <dbReference type="ChEBI" id="CHEBI:64074"/>
        <dbReference type="ChEBI" id="CHEBI:456215"/>
        <dbReference type="ChEBI" id="CHEBI:456216"/>
        <dbReference type="EC" id="4.2.1.136"/>
    </reaction>
</comment>
<dbReference type="InterPro" id="IPR030677">
    <property type="entry name" value="Nnr"/>
</dbReference>
<dbReference type="HAMAP" id="MF_01966">
    <property type="entry name" value="NADHX_epimerase"/>
    <property type="match status" value="1"/>
</dbReference>
<feature type="domain" description="YjeF N-terminal" evidence="21">
    <location>
        <begin position="13"/>
        <end position="214"/>
    </location>
</feature>
<feature type="binding site" evidence="18">
    <location>
        <position position="62"/>
    </location>
    <ligand>
        <name>K(+)</name>
        <dbReference type="ChEBI" id="CHEBI:29103"/>
    </ligand>
</feature>
<dbReference type="Gene3D" id="3.40.50.10260">
    <property type="entry name" value="YjeF N-terminal domain"/>
    <property type="match status" value="1"/>
</dbReference>
<evidence type="ECO:0000256" key="17">
    <source>
        <dbReference type="HAMAP-Rule" id="MF_01965"/>
    </source>
</evidence>
<evidence type="ECO:0000256" key="8">
    <source>
        <dbReference type="ARBA" id="ARBA00022857"/>
    </source>
</evidence>
<dbReference type="GO" id="GO:0052856">
    <property type="term" value="F:NAD(P)HX epimerase activity"/>
    <property type="evidence" value="ECO:0007669"/>
    <property type="project" value="UniProtKB-UniRule"/>
</dbReference>
<evidence type="ECO:0000256" key="7">
    <source>
        <dbReference type="ARBA" id="ARBA00022840"/>
    </source>
</evidence>
<organism evidence="22 23">
    <name type="scientific">Vibrio ponticus</name>
    <dbReference type="NCBI Taxonomy" id="265668"/>
    <lineage>
        <taxon>Bacteria</taxon>
        <taxon>Pseudomonadati</taxon>
        <taxon>Pseudomonadota</taxon>
        <taxon>Gammaproteobacteria</taxon>
        <taxon>Vibrionales</taxon>
        <taxon>Vibrionaceae</taxon>
        <taxon>Vibrio</taxon>
    </lineage>
</organism>
<comment type="caution">
    <text evidence="22">The sequence shown here is derived from an EMBL/GenBank/DDBJ whole genome shotgun (WGS) entry which is preliminary data.</text>
</comment>
<evidence type="ECO:0000256" key="2">
    <source>
        <dbReference type="ARBA" id="ARBA00000909"/>
    </source>
</evidence>
<evidence type="ECO:0000256" key="9">
    <source>
        <dbReference type="ARBA" id="ARBA00022958"/>
    </source>
</evidence>
<dbReference type="GO" id="GO:0110051">
    <property type="term" value="P:metabolite repair"/>
    <property type="evidence" value="ECO:0007669"/>
    <property type="project" value="TreeGrafter"/>
</dbReference>
<evidence type="ECO:0000313" key="22">
    <source>
        <dbReference type="EMBL" id="ROV59087.1"/>
    </source>
</evidence>
<dbReference type="AlphaFoldDB" id="A0A3N3DX58"/>
<feature type="binding site" evidence="17">
    <location>
        <position position="364"/>
    </location>
    <ligand>
        <name>(6S)-NADPHX</name>
        <dbReference type="ChEBI" id="CHEBI:64076"/>
    </ligand>
</feature>
<keyword evidence="7 17" id="KW-0067">ATP-binding</keyword>
<feature type="binding site" evidence="17">
    <location>
        <position position="258"/>
    </location>
    <ligand>
        <name>(6S)-NADPHX</name>
        <dbReference type="ChEBI" id="CHEBI:64076"/>
    </ligand>
</feature>
<dbReference type="Proteomes" id="UP000278792">
    <property type="component" value="Unassembled WGS sequence"/>
</dbReference>
<reference evidence="22 23" key="1">
    <citation type="submission" date="2018-11" db="EMBL/GenBank/DDBJ databases">
        <title>Vibrio ponticus strain CAIM 1751 pathogenic for the snapper Lutjanus guttatus.</title>
        <authorList>
            <person name="Soto-Rodriguez S."/>
            <person name="Lozano-Olvera R."/>
            <person name="Gomez-Gil B."/>
        </authorList>
    </citation>
    <scope>NUCLEOTIDE SEQUENCE [LARGE SCALE GENOMIC DNA]</scope>
    <source>
        <strain evidence="22 23">CAIM 1751</strain>
    </source>
</reference>
<proteinExistence type="inferred from homology"/>
<dbReference type="RefSeq" id="WP_123782744.1">
    <property type="nucleotide sequence ID" value="NZ_RKIK01000052.1"/>
</dbReference>
<feature type="binding site" evidence="18">
    <location>
        <begin position="128"/>
        <end position="134"/>
    </location>
    <ligand>
        <name>(6S)-NADPHX</name>
        <dbReference type="ChEBI" id="CHEBI:64076"/>
    </ligand>
</feature>
<protein>
    <recommendedName>
        <fullName evidence="19">Bifunctional NAD(P)H-hydrate repair enzyme</fullName>
    </recommendedName>
    <alternativeName>
        <fullName evidence="19">Nicotinamide nucleotide repair protein</fullName>
    </alternativeName>
    <domain>
        <recommendedName>
            <fullName evidence="19">ADP-dependent (S)-NAD(P)H-hydrate dehydratase</fullName>
            <ecNumber evidence="19">4.2.1.136</ecNumber>
        </recommendedName>
        <alternativeName>
            <fullName evidence="19">ADP-dependent NAD(P)HX dehydratase</fullName>
        </alternativeName>
    </domain>
    <domain>
        <recommendedName>
            <fullName evidence="19">NAD(P)H-hydrate epimerase</fullName>
            <ecNumber evidence="19">5.1.99.6</ecNumber>
        </recommendedName>
    </domain>
</protein>
<evidence type="ECO:0000256" key="12">
    <source>
        <dbReference type="ARBA" id="ARBA00023239"/>
    </source>
</evidence>
<dbReference type="Pfam" id="PF03853">
    <property type="entry name" value="YjeF_N"/>
    <property type="match status" value="1"/>
</dbReference>
<keyword evidence="11 18" id="KW-0413">Isomerase</keyword>
<dbReference type="GO" id="GO:0046496">
    <property type="term" value="P:nicotinamide nucleotide metabolic process"/>
    <property type="evidence" value="ECO:0007669"/>
    <property type="project" value="UniProtKB-UniRule"/>
</dbReference>
<name>A0A3N3DX58_9VIBR</name>
<evidence type="ECO:0000259" key="20">
    <source>
        <dbReference type="PROSITE" id="PS51383"/>
    </source>
</evidence>
<evidence type="ECO:0000256" key="15">
    <source>
        <dbReference type="ARBA" id="ARBA00048238"/>
    </source>
</evidence>
<dbReference type="NCBIfam" id="TIGR00197">
    <property type="entry name" value="yjeF_nterm"/>
    <property type="match status" value="1"/>
</dbReference>
<feature type="binding site" evidence="17">
    <location>
        <position position="430"/>
    </location>
    <ligand>
        <name>(6S)-NADPHX</name>
        <dbReference type="ChEBI" id="CHEBI:64076"/>
    </ligand>
</feature>
<gene>
    <name evidence="18" type="primary">nnrE</name>
    <name evidence="17" type="synonym">nnrD</name>
    <name evidence="22" type="ORF">EGH82_15270</name>
</gene>
<dbReference type="Gene3D" id="3.40.1190.20">
    <property type="match status" value="1"/>
</dbReference>